<dbReference type="Gene3D" id="3.40.930.10">
    <property type="entry name" value="Mannitol-specific EII, Chain A"/>
    <property type="match status" value="1"/>
</dbReference>
<feature type="domain" description="PTS EIIA type-2" evidence="1">
    <location>
        <begin position="5"/>
        <end position="150"/>
    </location>
</feature>
<reference evidence="2 3" key="1">
    <citation type="journal article" date="2012" name="Extremophiles">
        <title>Thermotomaculum hydrothermale gen. nov., sp. nov., a novel heterotrophic thermophile within the phylum Acidobacteria from a deep-sea hydrothermal vent chimney in the Southern Okinawa Trough.</title>
        <authorList>
            <person name="Izumi H."/>
            <person name="Nunoura T."/>
            <person name="Miyazaki M."/>
            <person name="Mino S."/>
            <person name="Toki T."/>
            <person name="Takai K."/>
            <person name="Sako Y."/>
            <person name="Sawabe T."/>
            <person name="Nakagawa S."/>
        </authorList>
    </citation>
    <scope>NUCLEOTIDE SEQUENCE [LARGE SCALE GENOMIC DNA]</scope>
    <source>
        <strain evidence="2 3">AC55</strain>
    </source>
</reference>
<dbReference type="Pfam" id="PF00359">
    <property type="entry name" value="PTS_EIIA_2"/>
    <property type="match status" value="1"/>
</dbReference>
<evidence type="ECO:0000313" key="3">
    <source>
        <dbReference type="Proteomes" id="UP000595564"/>
    </source>
</evidence>
<keyword evidence="3" id="KW-1185">Reference proteome</keyword>
<dbReference type="EC" id="2.7.1.-" evidence="2"/>
<dbReference type="InterPro" id="IPR016152">
    <property type="entry name" value="PTrfase/Anion_transptr"/>
</dbReference>
<dbReference type="EMBL" id="AP017470">
    <property type="protein sequence ID" value="BBB33609.1"/>
    <property type="molecule type" value="Genomic_DNA"/>
</dbReference>
<dbReference type="CDD" id="cd00211">
    <property type="entry name" value="PTS_IIA_fru"/>
    <property type="match status" value="1"/>
</dbReference>
<organism evidence="2 3">
    <name type="scientific">Thermotomaculum hydrothermale</name>
    <dbReference type="NCBI Taxonomy" id="981385"/>
    <lineage>
        <taxon>Bacteria</taxon>
        <taxon>Pseudomonadati</taxon>
        <taxon>Acidobacteriota</taxon>
        <taxon>Holophagae</taxon>
        <taxon>Thermotomaculales</taxon>
        <taxon>Thermotomaculaceae</taxon>
        <taxon>Thermotomaculum</taxon>
    </lineage>
</organism>
<keyword evidence="2" id="KW-0808">Transferase</keyword>
<dbReference type="RefSeq" id="WP_201327922.1">
    <property type="nucleotide sequence ID" value="NZ_AP017470.1"/>
</dbReference>
<dbReference type="AlphaFoldDB" id="A0A7R6PJB2"/>
<accession>A0A7R6PJB2</accession>
<sequence length="151" mass="17385">MKLTPFLNEEKIIIDFKAKNKLNFFSKCADLIVKHHPDFDREEVLELFLKREETMSTGIGNGVAIPHIVYGKCRAHEIYFFKLGDPIDFNSLDGKPVSLLFVVIGNAAKSNLVHLQILAKLARLLKKDDFVNKLKNVQKPEEVMEIIREYE</sequence>
<evidence type="ECO:0000313" key="2">
    <source>
        <dbReference type="EMBL" id="BBB33609.1"/>
    </source>
</evidence>
<proteinExistence type="predicted"/>
<protein>
    <submittedName>
        <fullName evidence="2">PTS system, fructose-specific IIA component</fullName>
        <ecNumber evidence="2">2.7.1.-</ecNumber>
    </submittedName>
</protein>
<dbReference type="PANTHER" id="PTHR47738">
    <property type="entry name" value="PTS SYSTEM FRUCTOSE-LIKE EIIA COMPONENT-RELATED"/>
    <property type="match status" value="1"/>
</dbReference>
<dbReference type="Proteomes" id="UP000595564">
    <property type="component" value="Chromosome"/>
</dbReference>
<evidence type="ECO:0000259" key="1">
    <source>
        <dbReference type="PROSITE" id="PS51094"/>
    </source>
</evidence>
<dbReference type="PROSITE" id="PS51094">
    <property type="entry name" value="PTS_EIIA_TYPE_2"/>
    <property type="match status" value="1"/>
</dbReference>
<gene>
    <name evidence="2" type="primary">fruB</name>
    <name evidence="2" type="ORF">TTHT_2181</name>
</gene>
<name>A0A7R6PJB2_9BACT</name>
<dbReference type="GO" id="GO:0016740">
    <property type="term" value="F:transferase activity"/>
    <property type="evidence" value="ECO:0007669"/>
    <property type="project" value="UniProtKB-KW"/>
</dbReference>
<dbReference type="InterPro" id="IPR051541">
    <property type="entry name" value="PTS_SugarTrans_NitroReg"/>
</dbReference>
<dbReference type="InterPro" id="IPR002178">
    <property type="entry name" value="PTS_EIIA_type-2_dom"/>
</dbReference>
<dbReference type="SUPFAM" id="SSF55804">
    <property type="entry name" value="Phoshotransferase/anion transport protein"/>
    <property type="match status" value="1"/>
</dbReference>
<dbReference type="KEGG" id="thyd:TTHT_2181"/>
<dbReference type="GO" id="GO:0030295">
    <property type="term" value="F:protein kinase activator activity"/>
    <property type="evidence" value="ECO:0007669"/>
    <property type="project" value="TreeGrafter"/>
</dbReference>
<dbReference type="PANTHER" id="PTHR47738:SF1">
    <property type="entry name" value="NITROGEN REGULATORY PROTEIN"/>
    <property type="match status" value="1"/>
</dbReference>